<evidence type="ECO:0000313" key="3">
    <source>
        <dbReference type="Proteomes" id="UP000315295"/>
    </source>
</evidence>
<feature type="region of interest" description="Disordered" evidence="1">
    <location>
        <begin position="1"/>
        <end position="36"/>
    </location>
</feature>
<dbReference type="Proteomes" id="UP000315295">
    <property type="component" value="Unassembled WGS sequence"/>
</dbReference>
<name>A0A540NSA4_MALBA</name>
<organism evidence="2 3">
    <name type="scientific">Malus baccata</name>
    <name type="common">Siberian crab apple</name>
    <name type="synonym">Pyrus baccata</name>
    <dbReference type="NCBI Taxonomy" id="106549"/>
    <lineage>
        <taxon>Eukaryota</taxon>
        <taxon>Viridiplantae</taxon>
        <taxon>Streptophyta</taxon>
        <taxon>Embryophyta</taxon>
        <taxon>Tracheophyta</taxon>
        <taxon>Spermatophyta</taxon>
        <taxon>Magnoliopsida</taxon>
        <taxon>eudicotyledons</taxon>
        <taxon>Gunneridae</taxon>
        <taxon>Pentapetalae</taxon>
        <taxon>rosids</taxon>
        <taxon>fabids</taxon>
        <taxon>Rosales</taxon>
        <taxon>Rosaceae</taxon>
        <taxon>Amygdaloideae</taxon>
        <taxon>Maleae</taxon>
        <taxon>Malus</taxon>
    </lineage>
</organism>
<feature type="region of interest" description="Disordered" evidence="1">
    <location>
        <begin position="118"/>
        <end position="153"/>
    </location>
</feature>
<evidence type="ECO:0000313" key="2">
    <source>
        <dbReference type="EMBL" id="TQE13914.1"/>
    </source>
</evidence>
<feature type="compositionally biased region" description="Basic and acidic residues" evidence="1">
    <location>
        <begin position="26"/>
        <end position="36"/>
    </location>
</feature>
<keyword evidence="3" id="KW-1185">Reference proteome</keyword>
<dbReference type="EMBL" id="VIEB01000008">
    <property type="protein sequence ID" value="TQE13914.1"/>
    <property type="molecule type" value="Genomic_DNA"/>
</dbReference>
<feature type="compositionally biased region" description="Polar residues" evidence="1">
    <location>
        <begin position="16"/>
        <end position="25"/>
    </location>
</feature>
<sequence length="153" mass="16448">MCAGKSGERRQATAMKGSSSMQARENGSDGHEMHRSLQTDGPQLLISDGQTQRQAMQSIGVIGSTMPNAKTEISGTMPIIPNLPALQQSLPELVEGGTKNNHLSVVLGKLGIKRAVEGPRANSRKYNKRVNDEGNSLGSGRRKGWRRLKRGAS</sequence>
<gene>
    <name evidence="2" type="ORF">C1H46_000545</name>
</gene>
<dbReference type="AlphaFoldDB" id="A0A540NSA4"/>
<evidence type="ECO:0000256" key="1">
    <source>
        <dbReference type="SAM" id="MobiDB-lite"/>
    </source>
</evidence>
<protein>
    <submittedName>
        <fullName evidence="2">Uncharacterized protein</fullName>
    </submittedName>
</protein>
<reference evidence="2 3" key="1">
    <citation type="journal article" date="2019" name="G3 (Bethesda)">
        <title>Sequencing of a Wild Apple (Malus baccata) Genome Unravels the Differences Between Cultivated and Wild Apple Species Regarding Disease Resistance and Cold Tolerance.</title>
        <authorList>
            <person name="Chen X."/>
        </authorList>
    </citation>
    <scope>NUCLEOTIDE SEQUENCE [LARGE SCALE GENOMIC DNA]</scope>
    <source>
        <strain evidence="3">cv. Shandingzi</strain>
        <tissue evidence="2">Leaves</tissue>
    </source>
</reference>
<feature type="compositionally biased region" description="Basic residues" evidence="1">
    <location>
        <begin position="140"/>
        <end position="153"/>
    </location>
</feature>
<accession>A0A540NSA4</accession>
<comment type="caution">
    <text evidence="2">The sequence shown here is derived from an EMBL/GenBank/DDBJ whole genome shotgun (WGS) entry which is preliminary data.</text>
</comment>
<proteinExistence type="predicted"/>
<feature type="compositionally biased region" description="Basic and acidic residues" evidence="1">
    <location>
        <begin position="1"/>
        <end position="11"/>
    </location>
</feature>